<dbReference type="InterPro" id="IPR043461">
    <property type="entry name" value="LpxH-like"/>
</dbReference>
<evidence type="ECO:0000256" key="1">
    <source>
        <dbReference type="ARBA" id="ARBA00022475"/>
    </source>
</evidence>
<feature type="domain" description="Calcineurin-like phosphoesterase" evidence="6">
    <location>
        <begin position="6"/>
        <end position="204"/>
    </location>
</feature>
<dbReference type="GO" id="GO:0009245">
    <property type="term" value="P:lipid A biosynthetic process"/>
    <property type="evidence" value="ECO:0007669"/>
    <property type="project" value="TreeGrafter"/>
</dbReference>
<dbReference type="HOGENOM" id="CLU_061126_2_0_10"/>
<keyword evidence="5" id="KW-0464">Manganese</keyword>
<dbReference type="GO" id="GO:0008758">
    <property type="term" value="F:UDP-2,3-diacylglucosamine hydrolase activity"/>
    <property type="evidence" value="ECO:0007669"/>
    <property type="project" value="TreeGrafter"/>
</dbReference>
<keyword evidence="4" id="KW-0472">Membrane</keyword>
<keyword evidence="1" id="KW-1003">Cell membrane</keyword>
<dbReference type="PANTHER" id="PTHR34990">
    <property type="entry name" value="UDP-2,3-DIACYLGLUCOSAMINE HYDROLASE-RELATED"/>
    <property type="match status" value="1"/>
</dbReference>
<name>A0A077ECR2_9FLAO</name>
<dbReference type="KEGG" id="eao:BD94_0139"/>
<dbReference type="eggNOG" id="COG2908">
    <property type="taxonomic scope" value="Bacteria"/>
</dbReference>
<keyword evidence="3" id="KW-0479">Metal-binding</keyword>
<dbReference type="GO" id="GO:0016020">
    <property type="term" value="C:membrane"/>
    <property type="evidence" value="ECO:0007669"/>
    <property type="project" value="GOC"/>
</dbReference>
<evidence type="ECO:0000313" key="8">
    <source>
        <dbReference type="Proteomes" id="UP000028933"/>
    </source>
</evidence>
<gene>
    <name evidence="7" type="ORF">BD94_0139</name>
</gene>
<reference evidence="7" key="2">
    <citation type="journal article" date="2015" name="Genome Biol. Evol.">
        <title>Complete Genome Sequence and Transcriptomic Analysis of the Novel Pathogen Elizabethkingia anophelis in Response to Oxidative Stress.</title>
        <authorList>
            <person name="Li Y."/>
            <person name="Liu Y."/>
            <person name="Chew S.C."/>
            <person name="Tay M."/>
            <person name="Salido M.M."/>
            <person name="Teo J."/>
            <person name="Lauro F.M."/>
            <person name="Givskov M."/>
            <person name="Yang L."/>
        </authorList>
    </citation>
    <scope>NUCLEOTIDE SEQUENCE</scope>
    <source>
        <strain evidence="7">NUHP1</strain>
    </source>
</reference>
<dbReference type="GO" id="GO:0046872">
    <property type="term" value="F:metal ion binding"/>
    <property type="evidence" value="ECO:0007669"/>
    <property type="project" value="UniProtKB-KW"/>
</dbReference>
<evidence type="ECO:0000259" key="6">
    <source>
        <dbReference type="Pfam" id="PF00149"/>
    </source>
</evidence>
<dbReference type="PANTHER" id="PTHR34990:SF2">
    <property type="entry name" value="BLL8164 PROTEIN"/>
    <property type="match status" value="1"/>
</dbReference>
<dbReference type="Gene3D" id="3.60.21.10">
    <property type="match status" value="1"/>
</dbReference>
<evidence type="ECO:0000313" key="7">
    <source>
        <dbReference type="EMBL" id="AIL43914.1"/>
    </source>
</evidence>
<dbReference type="EMBL" id="CP007547">
    <property type="protein sequence ID" value="AIL43914.1"/>
    <property type="molecule type" value="Genomic_DNA"/>
</dbReference>
<dbReference type="CDD" id="cd07398">
    <property type="entry name" value="MPP_YbbF-LpxH"/>
    <property type="match status" value="1"/>
</dbReference>
<evidence type="ECO:0000256" key="5">
    <source>
        <dbReference type="ARBA" id="ARBA00023211"/>
    </source>
</evidence>
<dbReference type="InterPro" id="IPR004843">
    <property type="entry name" value="Calcineurin-like_PHP"/>
</dbReference>
<evidence type="ECO:0000256" key="4">
    <source>
        <dbReference type="ARBA" id="ARBA00023136"/>
    </source>
</evidence>
<keyword evidence="7" id="KW-0378">Hydrolase</keyword>
<dbReference type="AlphaFoldDB" id="A0A077ECR2"/>
<sequence>MRNSEVVIISDVHLGTYGCHAKELISYLKTIKPRLLILNGDIIDGWAFSKRYFPASHMEVINEFFRLLKEGTKIVYITGNHDEFLRRYSDTQMGEIWLTDKLLFELDGKKHWVFHGDVFDNTTKGYAKFMAKLGGKGYDLLILLNRAINYTFSLFGKSKISLSKRVKNSVKEAIKFIADFEQTAAELAIENKYDIVICGHIHQPVDKMIETEKGSVRYLNSGDWIENLTALEYHNGEWSLYKFDEKNYKEPIISKEDIGINIDELIRPSQIAAFLGKKNNLPI</sequence>
<dbReference type="STRING" id="1338011.BD94_0139"/>
<evidence type="ECO:0000256" key="3">
    <source>
        <dbReference type="ARBA" id="ARBA00022723"/>
    </source>
</evidence>
<dbReference type="GeneID" id="56685245"/>
<organism evidence="7 8">
    <name type="scientific">Elizabethkingia anophelis NUHP1</name>
    <dbReference type="NCBI Taxonomy" id="1338011"/>
    <lineage>
        <taxon>Bacteria</taxon>
        <taxon>Pseudomonadati</taxon>
        <taxon>Bacteroidota</taxon>
        <taxon>Flavobacteriia</taxon>
        <taxon>Flavobacteriales</taxon>
        <taxon>Weeksellaceae</taxon>
        <taxon>Elizabethkingia</taxon>
    </lineage>
</organism>
<dbReference type="RefSeq" id="WP_009086510.1">
    <property type="nucleotide sequence ID" value="NZ_CP007547.1"/>
</dbReference>
<proteinExistence type="predicted"/>
<dbReference type="Pfam" id="PF00149">
    <property type="entry name" value="Metallophos"/>
    <property type="match status" value="1"/>
</dbReference>
<protein>
    <submittedName>
        <fullName evidence="7">Ser/Thr protein phosphatase family protein, UDP-2,3-diacylglucosamine hydrolase-like protein</fullName>
    </submittedName>
</protein>
<dbReference type="Proteomes" id="UP000028933">
    <property type="component" value="Chromosome"/>
</dbReference>
<dbReference type="InterPro" id="IPR029052">
    <property type="entry name" value="Metallo-depent_PP-like"/>
</dbReference>
<accession>A0A077ECR2</accession>
<dbReference type="SUPFAM" id="SSF56300">
    <property type="entry name" value="Metallo-dependent phosphatases"/>
    <property type="match status" value="1"/>
</dbReference>
<keyword evidence="2" id="KW-0997">Cell inner membrane</keyword>
<evidence type="ECO:0000256" key="2">
    <source>
        <dbReference type="ARBA" id="ARBA00022519"/>
    </source>
</evidence>
<reference evidence="7" key="1">
    <citation type="journal article" date="2013" name="Lancet">
        <title>First case of E anophelis outbreak in an intensive-care unit.</title>
        <authorList>
            <person name="Teo J."/>
            <person name="Tan S.Y."/>
            <person name="Tay M."/>
            <person name="Ding Y."/>
            <person name="Kjelleberg S."/>
            <person name="Givskov M."/>
            <person name="Lin R.T."/>
            <person name="Yang L."/>
        </authorList>
    </citation>
    <scope>NUCLEOTIDE SEQUENCE [LARGE SCALE GENOMIC DNA]</scope>
    <source>
        <strain evidence="7">NUHP1</strain>
    </source>
</reference>